<dbReference type="PROSITE" id="PS51635">
    <property type="entry name" value="PNPLA"/>
    <property type="match status" value="1"/>
</dbReference>
<feature type="active site" description="Proton acceptor" evidence="4">
    <location>
        <position position="184"/>
    </location>
</feature>
<evidence type="ECO:0000256" key="1">
    <source>
        <dbReference type="ARBA" id="ARBA00022801"/>
    </source>
</evidence>
<dbReference type="GO" id="GO:0016787">
    <property type="term" value="F:hydrolase activity"/>
    <property type="evidence" value="ECO:0007669"/>
    <property type="project" value="UniProtKB-UniRule"/>
</dbReference>
<evidence type="ECO:0000313" key="7">
    <source>
        <dbReference type="Proteomes" id="UP000587527"/>
    </source>
</evidence>
<dbReference type="RefSeq" id="WP_184843330.1">
    <property type="nucleotide sequence ID" value="NZ_JACHMN010000003.1"/>
</dbReference>
<comment type="caution">
    <text evidence="6">The sequence shown here is derived from an EMBL/GenBank/DDBJ whole genome shotgun (WGS) entry which is preliminary data.</text>
</comment>
<feature type="short sequence motif" description="GXGXXG" evidence="4">
    <location>
        <begin position="10"/>
        <end position="15"/>
    </location>
</feature>
<gene>
    <name evidence="6" type="ORF">F4553_006376</name>
</gene>
<protein>
    <submittedName>
        <fullName evidence="6">NTE family protein</fullName>
    </submittedName>
</protein>
<dbReference type="InterPro" id="IPR002641">
    <property type="entry name" value="PNPLA_dom"/>
</dbReference>
<name>A0A841C1K8_9ACTN</name>
<keyword evidence="3 4" id="KW-0443">Lipid metabolism</keyword>
<dbReference type="PANTHER" id="PTHR14226">
    <property type="entry name" value="NEUROPATHY TARGET ESTERASE/SWISS CHEESE D.MELANOGASTER"/>
    <property type="match status" value="1"/>
</dbReference>
<keyword evidence="2 4" id="KW-0442">Lipid degradation</keyword>
<evidence type="ECO:0000256" key="3">
    <source>
        <dbReference type="ARBA" id="ARBA00023098"/>
    </source>
</evidence>
<feature type="active site" description="Nucleophile" evidence="4">
    <location>
        <position position="43"/>
    </location>
</feature>
<evidence type="ECO:0000313" key="6">
    <source>
        <dbReference type="EMBL" id="MBB5872942.1"/>
    </source>
</evidence>
<evidence type="ECO:0000256" key="4">
    <source>
        <dbReference type="PROSITE-ProRule" id="PRU01161"/>
    </source>
</evidence>
<dbReference type="InterPro" id="IPR016035">
    <property type="entry name" value="Acyl_Trfase/lysoPLipase"/>
</dbReference>
<proteinExistence type="predicted"/>
<dbReference type="EMBL" id="JACHMN010000003">
    <property type="protein sequence ID" value="MBB5872942.1"/>
    <property type="molecule type" value="Genomic_DNA"/>
</dbReference>
<keyword evidence="1 4" id="KW-0378">Hydrolase</keyword>
<dbReference type="SUPFAM" id="SSF52151">
    <property type="entry name" value="FabD/lysophospholipase-like"/>
    <property type="match status" value="1"/>
</dbReference>
<dbReference type="AlphaFoldDB" id="A0A841C1K8"/>
<dbReference type="GO" id="GO:0016042">
    <property type="term" value="P:lipid catabolic process"/>
    <property type="evidence" value="ECO:0007669"/>
    <property type="project" value="UniProtKB-UniRule"/>
</dbReference>
<feature type="domain" description="PNPLA" evidence="5">
    <location>
        <begin position="6"/>
        <end position="197"/>
    </location>
</feature>
<dbReference type="InterPro" id="IPR050301">
    <property type="entry name" value="NTE"/>
</dbReference>
<dbReference type="Gene3D" id="3.40.1090.10">
    <property type="entry name" value="Cytosolic phospholipase A2 catalytic domain"/>
    <property type="match status" value="2"/>
</dbReference>
<dbReference type="Proteomes" id="UP000587527">
    <property type="component" value="Unassembled WGS sequence"/>
</dbReference>
<organism evidence="6 7">
    <name type="scientific">Allocatelliglobosispora scoriae</name>
    <dbReference type="NCBI Taxonomy" id="643052"/>
    <lineage>
        <taxon>Bacteria</taxon>
        <taxon>Bacillati</taxon>
        <taxon>Actinomycetota</taxon>
        <taxon>Actinomycetes</taxon>
        <taxon>Micromonosporales</taxon>
        <taxon>Micromonosporaceae</taxon>
        <taxon>Allocatelliglobosispora</taxon>
    </lineage>
</organism>
<evidence type="ECO:0000259" key="5">
    <source>
        <dbReference type="PROSITE" id="PS51635"/>
    </source>
</evidence>
<reference evidence="6 7" key="1">
    <citation type="submission" date="2020-08" db="EMBL/GenBank/DDBJ databases">
        <title>Sequencing the genomes of 1000 actinobacteria strains.</title>
        <authorList>
            <person name="Klenk H.-P."/>
        </authorList>
    </citation>
    <scope>NUCLEOTIDE SEQUENCE [LARGE SCALE GENOMIC DNA]</scope>
    <source>
        <strain evidence="6 7">DSM 45362</strain>
    </source>
</reference>
<evidence type="ECO:0000256" key="2">
    <source>
        <dbReference type="ARBA" id="ARBA00022963"/>
    </source>
</evidence>
<keyword evidence="7" id="KW-1185">Reference proteome</keyword>
<accession>A0A841C1K8</accession>
<feature type="short sequence motif" description="DGA/G" evidence="4">
    <location>
        <begin position="184"/>
        <end position="186"/>
    </location>
</feature>
<dbReference type="PANTHER" id="PTHR14226:SF57">
    <property type="entry name" value="BLR7027 PROTEIN"/>
    <property type="match status" value="1"/>
</dbReference>
<feature type="short sequence motif" description="GXSXG" evidence="4">
    <location>
        <begin position="41"/>
        <end position="45"/>
    </location>
</feature>
<sequence>MTRRALVLGGGGVTGVAWELGLIAGLAEAGLDLRTADRFIGTSAGSVVAAQITSDADLTELYQQQLAGPGAELTAKIGANFYATIAWALLTHRDGESFRRRIGAMALAAKTLPEAERREVIAARLPSDEWPEAELLITTVRTDTGEFVVWDRESGVGLIDAVGASCAVPGVWAPVTVAGVRYMDGGMRSTTNADLAEGCERIVVIAPTVVGGGGAMPKLSDHVAALRERAEVVVVVSPDAAAKAAIGRNVLDPAHRAPAARAGHAQAASVLAEIRAVWQL</sequence>
<dbReference type="Pfam" id="PF01734">
    <property type="entry name" value="Patatin"/>
    <property type="match status" value="1"/>
</dbReference>